<dbReference type="Gene3D" id="3.50.50.60">
    <property type="entry name" value="FAD/NAD(P)-binding domain"/>
    <property type="match status" value="1"/>
</dbReference>
<comment type="cofactor">
    <cofactor evidence="1">
        <name>FAD</name>
        <dbReference type="ChEBI" id="CHEBI:57692"/>
    </cofactor>
</comment>
<keyword evidence="2" id="KW-0285">Flavoprotein</keyword>
<dbReference type="AlphaFoldDB" id="A0A1X9PY06"/>
<evidence type="ECO:0000313" key="7">
    <source>
        <dbReference type="EMBL" id="ARP51720.1"/>
    </source>
</evidence>
<dbReference type="GO" id="GO:0071949">
    <property type="term" value="F:FAD binding"/>
    <property type="evidence" value="ECO:0007669"/>
    <property type="project" value="InterPro"/>
</dbReference>
<dbReference type="InterPro" id="IPR036188">
    <property type="entry name" value="FAD/NAD-bd_sf"/>
</dbReference>
<gene>
    <name evidence="7" type="primary">phyL9</name>
</gene>
<dbReference type="Pfam" id="PF13450">
    <property type="entry name" value="NAD_binding_8"/>
    <property type="match status" value="1"/>
</dbReference>
<protein>
    <submittedName>
        <fullName evidence="7">NAD/FAD monooxygenase</fullName>
    </submittedName>
</protein>
<sequence>MHVLIVGAGLGGLSLAQNLRKQGVSFEIFERDPEKNTRSQGWAIALYSIIDALLESYPEDMPDMRDSVDHLRPLNLPAQISVYGPETKEKFGYQDRPGNPLIRAERRRLRAWLSYNIPVQWDKRVTNITHDDNGVTVEFQDGSSAQGDILVGADGINSVVREHLIHRTSKELQNIIPLATTVGELELSGEAFKRHLSLGHSGVMCIRPDLGFVSFVGLHYVNPDGLSARYYWNLMEYDSSVGSPDHWLQTATKQEKLDRALKVTEKLSPELREIFELTKPEHIRDEQHVFRDIEIDSLPTSRVVLMGDAAHAMMPVRGEGGYHTLIDSLLLGKALGQLNDGEASKDSAAVSLAISGYNEGLIRRGLQAVRDSRRLDLNATRYGPDGKPLTAENAPTLMTLPDVNIVLGVEA</sequence>
<keyword evidence="3" id="KW-0274">FAD</keyword>
<dbReference type="GO" id="GO:0004497">
    <property type="term" value="F:monooxygenase activity"/>
    <property type="evidence" value="ECO:0007669"/>
    <property type="project" value="UniProtKB-KW"/>
</dbReference>
<evidence type="ECO:0000256" key="3">
    <source>
        <dbReference type="ARBA" id="ARBA00022827"/>
    </source>
</evidence>
<evidence type="ECO:0000259" key="6">
    <source>
        <dbReference type="Pfam" id="PF01494"/>
    </source>
</evidence>
<evidence type="ECO:0000256" key="5">
    <source>
        <dbReference type="ARBA" id="ARBA00023033"/>
    </source>
</evidence>
<organism evidence="7">
    <name type="scientific">Phyllosticta cirsii</name>
    <dbReference type="NCBI Taxonomy" id="1986016"/>
    <lineage>
        <taxon>Eukaryota</taxon>
        <taxon>Fungi</taxon>
        <taxon>Dikarya</taxon>
        <taxon>Ascomycota</taxon>
        <taxon>Pezizomycotina</taxon>
        <taxon>Dothideomycetes</taxon>
        <taxon>Dothideomycetes incertae sedis</taxon>
        <taxon>Botryosphaeriales</taxon>
        <taxon>Phyllostictaceae</taxon>
        <taxon>Phyllosticta</taxon>
    </lineage>
</organism>
<name>A0A1X9PY06_9PEZI</name>
<keyword evidence="5 7" id="KW-0503">Monooxygenase</keyword>
<dbReference type="SUPFAM" id="SSF51905">
    <property type="entry name" value="FAD/NAD(P)-binding domain"/>
    <property type="match status" value="1"/>
</dbReference>
<dbReference type="EMBL" id="KY682688">
    <property type="protein sequence ID" value="ARP51720.1"/>
    <property type="molecule type" value="Genomic_DNA"/>
</dbReference>
<dbReference type="InterPro" id="IPR002938">
    <property type="entry name" value="FAD-bd"/>
</dbReference>
<evidence type="ECO:0000256" key="2">
    <source>
        <dbReference type="ARBA" id="ARBA00022630"/>
    </source>
</evidence>
<reference evidence="7" key="1">
    <citation type="journal article" date="2017" name="J. Nat. Prod.">
        <title>Structural Revision and Biosynthesis of the Fungal Phytotoxins Phyllostictines A and B.</title>
        <authorList>
            <person name="Trenti F."/>
            <person name="Cox R.J."/>
        </authorList>
    </citation>
    <scope>NUCLEOTIDE SEQUENCE</scope>
</reference>
<keyword evidence="4" id="KW-0560">Oxidoreductase</keyword>
<feature type="domain" description="FAD-binding" evidence="6">
    <location>
        <begin position="117"/>
        <end position="346"/>
    </location>
</feature>
<proteinExistence type="predicted"/>
<evidence type="ECO:0000256" key="1">
    <source>
        <dbReference type="ARBA" id="ARBA00001974"/>
    </source>
</evidence>
<evidence type="ECO:0000256" key="4">
    <source>
        <dbReference type="ARBA" id="ARBA00023002"/>
    </source>
</evidence>
<dbReference type="PANTHER" id="PTHR47178:SF6">
    <property type="entry name" value="FAD-BINDING DOMAIN-CONTAINING PROTEIN"/>
    <property type="match status" value="1"/>
</dbReference>
<dbReference type="PANTHER" id="PTHR47178">
    <property type="entry name" value="MONOOXYGENASE, FAD-BINDING"/>
    <property type="match status" value="1"/>
</dbReference>
<dbReference type="Pfam" id="PF01494">
    <property type="entry name" value="FAD_binding_3"/>
    <property type="match status" value="1"/>
</dbReference>
<dbReference type="PRINTS" id="PR00420">
    <property type="entry name" value="RNGMNOXGNASE"/>
</dbReference>
<accession>A0A1X9PY06</accession>